<keyword evidence="1" id="KW-0812">Transmembrane</keyword>
<feature type="transmembrane region" description="Helical" evidence="1">
    <location>
        <begin position="35"/>
        <end position="59"/>
    </location>
</feature>
<proteinExistence type="predicted"/>
<protein>
    <submittedName>
        <fullName evidence="2">Uncharacterized protein</fullName>
    </submittedName>
</protein>
<keyword evidence="1" id="KW-1133">Transmembrane helix</keyword>
<name>A0A0A9DZ90_ARUDO</name>
<sequence>MLTVAQVSLDHLSSKKQLICRQVLLTYGHNRVGPMVSIVFIVACNGLLKLVLLQVLLLVEENGTI</sequence>
<evidence type="ECO:0000313" key="2">
    <source>
        <dbReference type="EMBL" id="JAD93889.1"/>
    </source>
</evidence>
<reference evidence="2" key="1">
    <citation type="submission" date="2014-09" db="EMBL/GenBank/DDBJ databases">
        <authorList>
            <person name="Magalhaes I.L.F."/>
            <person name="Oliveira U."/>
            <person name="Santos F.R."/>
            <person name="Vidigal T.H.D.A."/>
            <person name="Brescovit A.D."/>
            <person name="Santos A.J."/>
        </authorList>
    </citation>
    <scope>NUCLEOTIDE SEQUENCE</scope>
    <source>
        <tissue evidence="2">Shoot tissue taken approximately 20 cm above the soil surface</tissue>
    </source>
</reference>
<organism evidence="2">
    <name type="scientific">Arundo donax</name>
    <name type="common">Giant reed</name>
    <name type="synonym">Donax arundinaceus</name>
    <dbReference type="NCBI Taxonomy" id="35708"/>
    <lineage>
        <taxon>Eukaryota</taxon>
        <taxon>Viridiplantae</taxon>
        <taxon>Streptophyta</taxon>
        <taxon>Embryophyta</taxon>
        <taxon>Tracheophyta</taxon>
        <taxon>Spermatophyta</taxon>
        <taxon>Magnoliopsida</taxon>
        <taxon>Liliopsida</taxon>
        <taxon>Poales</taxon>
        <taxon>Poaceae</taxon>
        <taxon>PACMAD clade</taxon>
        <taxon>Arundinoideae</taxon>
        <taxon>Arundineae</taxon>
        <taxon>Arundo</taxon>
    </lineage>
</organism>
<keyword evidence="1" id="KW-0472">Membrane</keyword>
<reference evidence="2" key="2">
    <citation type="journal article" date="2015" name="Data Brief">
        <title>Shoot transcriptome of the giant reed, Arundo donax.</title>
        <authorList>
            <person name="Barrero R.A."/>
            <person name="Guerrero F.D."/>
            <person name="Moolhuijzen P."/>
            <person name="Goolsby J.A."/>
            <person name="Tidwell J."/>
            <person name="Bellgard S.E."/>
            <person name="Bellgard M.I."/>
        </authorList>
    </citation>
    <scope>NUCLEOTIDE SEQUENCE</scope>
    <source>
        <tissue evidence="2">Shoot tissue taken approximately 20 cm above the soil surface</tissue>
    </source>
</reference>
<dbReference type="AlphaFoldDB" id="A0A0A9DZ90"/>
<accession>A0A0A9DZ90</accession>
<dbReference type="EMBL" id="GBRH01204006">
    <property type="protein sequence ID" value="JAD93889.1"/>
    <property type="molecule type" value="Transcribed_RNA"/>
</dbReference>
<evidence type="ECO:0000256" key="1">
    <source>
        <dbReference type="SAM" id="Phobius"/>
    </source>
</evidence>